<name>A0A9J5ZH58_SOLCO</name>
<comment type="caution">
    <text evidence="1">The sequence shown here is derived from an EMBL/GenBank/DDBJ whole genome shotgun (WGS) entry which is preliminary data.</text>
</comment>
<evidence type="ECO:0000313" key="1">
    <source>
        <dbReference type="EMBL" id="KAG5610844.1"/>
    </source>
</evidence>
<keyword evidence="2" id="KW-1185">Reference proteome</keyword>
<organism evidence="1 2">
    <name type="scientific">Solanum commersonii</name>
    <name type="common">Commerson's wild potato</name>
    <name type="synonym">Commerson's nightshade</name>
    <dbReference type="NCBI Taxonomy" id="4109"/>
    <lineage>
        <taxon>Eukaryota</taxon>
        <taxon>Viridiplantae</taxon>
        <taxon>Streptophyta</taxon>
        <taxon>Embryophyta</taxon>
        <taxon>Tracheophyta</taxon>
        <taxon>Spermatophyta</taxon>
        <taxon>Magnoliopsida</taxon>
        <taxon>eudicotyledons</taxon>
        <taxon>Gunneridae</taxon>
        <taxon>Pentapetalae</taxon>
        <taxon>asterids</taxon>
        <taxon>lamiids</taxon>
        <taxon>Solanales</taxon>
        <taxon>Solanaceae</taxon>
        <taxon>Solanoideae</taxon>
        <taxon>Solaneae</taxon>
        <taxon>Solanum</taxon>
    </lineage>
</organism>
<gene>
    <name evidence="1" type="ORF">H5410_022125</name>
</gene>
<evidence type="ECO:0000313" key="2">
    <source>
        <dbReference type="Proteomes" id="UP000824120"/>
    </source>
</evidence>
<dbReference type="EMBL" id="JACXVP010000004">
    <property type="protein sequence ID" value="KAG5610844.1"/>
    <property type="molecule type" value="Genomic_DNA"/>
</dbReference>
<reference evidence="1 2" key="1">
    <citation type="submission" date="2020-09" db="EMBL/GenBank/DDBJ databases">
        <title>De no assembly of potato wild relative species, Solanum commersonii.</title>
        <authorList>
            <person name="Cho K."/>
        </authorList>
    </citation>
    <scope>NUCLEOTIDE SEQUENCE [LARGE SCALE GENOMIC DNA]</scope>
    <source>
        <strain evidence="1">LZ3.2</strain>
        <tissue evidence="1">Leaf</tissue>
    </source>
</reference>
<proteinExistence type="predicted"/>
<dbReference type="Proteomes" id="UP000824120">
    <property type="component" value="Chromosome 4"/>
</dbReference>
<feature type="non-terminal residue" evidence="1">
    <location>
        <position position="1"/>
    </location>
</feature>
<dbReference type="AlphaFoldDB" id="A0A9J5ZH58"/>
<protein>
    <submittedName>
        <fullName evidence="1">Uncharacterized protein</fullName>
    </submittedName>
</protein>
<accession>A0A9J5ZH58</accession>
<sequence length="140" mass="16523">RSYGSSVRRTIRNQWQEFLGKVKIIVGSGRKTDFWKDHWIGLNGLKCTFLDLYLLSLQIHAKIDKIWNVEQQRKIFSEVRLLAYEPQKPSDCDLALETYFKACLAQENLQRSGFHICSRYLSCEQKSESNEHFSYTVRQL</sequence>